<dbReference type="GO" id="GO:0005737">
    <property type="term" value="C:cytoplasm"/>
    <property type="evidence" value="ECO:0007669"/>
    <property type="project" value="UniProtKB-SubCell"/>
</dbReference>
<evidence type="ECO:0000256" key="2">
    <source>
        <dbReference type="ARBA" id="ARBA00022722"/>
    </source>
</evidence>
<keyword evidence="2 5" id="KW-0540">Nuclease</keyword>
<evidence type="ECO:0000256" key="3">
    <source>
        <dbReference type="ARBA" id="ARBA00022801"/>
    </source>
</evidence>
<reference evidence="10 11" key="1">
    <citation type="submission" date="2016-03" db="EMBL/GenBank/DDBJ databases">
        <authorList>
            <consortium name="Pathogen Informatics"/>
        </authorList>
    </citation>
    <scope>NUCLEOTIDE SEQUENCE [LARGE SCALE GENOMIC DNA]</scope>
    <source>
        <strain evidence="10 11">NCTC13364</strain>
    </source>
</reference>
<keyword evidence="4 5" id="KW-0269">Exonuclease</keyword>
<dbReference type="EMBL" id="FKBS01000029">
    <property type="protein sequence ID" value="SAI55796.1"/>
    <property type="molecule type" value="Genomic_DNA"/>
</dbReference>
<dbReference type="InterPro" id="IPR020579">
    <property type="entry name" value="Exonuc_VII_lsu_C"/>
</dbReference>
<sequence>MNDVFARDILTVAQLNQAVGQLLERSVPAVWVRGEVSNFTQAASGHWYFTLKDSRAAVRAVMFRSRASLVGFVPRPGDQVEVRARVSLYEARGDFQLQADGMRRAGVGNLYETFLRLKAQLAEEGLFDAERKREPVRLPRAIGVITSLHAAALRDVLSALARRAPQVPVIIYPAPVQGADAAPRLAAQVARANARAEVDTLLLVRGGGSIEDLWSFNDETLARQVAASGIPVISGVGHETDFTIVDFVADVRAPTPTAAAELACVPRADLLRAVRQEAQALVRAQRRALDQAAQRLDRAAAAMVSPAQRLAHQRERLASLRHRLLAAWRAPQARRNARLELLTQRLAHRAPRIAPAQQGVRALAEQLRRAHARLLAARRAALQSTAAQLRAFDPQHTLARGYAIVRDADGAIVRDAAQLAPGQRLDLSLAQGGATVDVTQVRKQED</sequence>
<dbReference type="HAMAP" id="MF_00378">
    <property type="entry name" value="Exonuc_7_L"/>
    <property type="match status" value="1"/>
</dbReference>
<dbReference type="GO" id="GO:0006308">
    <property type="term" value="P:DNA catabolic process"/>
    <property type="evidence" value="ECO:0007669"/>
    <property type="project" value="UniProtKB-UniRule"/>
</dbReference>
<organism evidence="10 11">
    <name type="scientific">Bordetella ansorpii</name>
    <dbReference type="NCBI Taxonomy" id="288768"/>
    <lineage>
        <taxon>Bacteria</taxon>
        <taxon>Pseudomonadati</taxon>
        <taxon>Pseudomonadota</taxon>
        <taxon>Betaproteobacteria</taxon>
        <taxon>Burkholderiales</taxon>
        <taxon>Alcaligenaceae</taxon>
        <taxon>Bordetella</taxon>
    </lineage>
</organism>
<dbReference type="PANTHER" id="PTHR30008">
    <property type="entry name" value="EXODEOXYRIBONUCLEASE 7 LARGE SUBUNIT"/>
    <property type="match status" value="1"/>
</dbReference>
<keyword evidence="7" id="KW-0175">Coiled coil</keyword>
<keyword evidence="1 5" id="KW-0963">Cytoplasm</keyword>
<comment type="function">
    <text evidence="5">Bidirectionally degrades single-stranded DNA into large acid-insoluble oligonucleotides, which are then degraded further into small acid-soluble oligonucleotides.</text>
</comment>
<evidence type="ECO:0000256" key="6">
    <source>
        <dbReference type="RuleBase" id="RU004355"/>
    </source>
</evidence>
<dbReference type="Pfam" id="PF02601">
    <property type="entry name" value="Exonuc_VII_L"/>
    <property type="match status" value="1"/>
</dbReference>
<evidence type="ECO:0000259" key="8">
    <source>
        <dbReference type="Pfam" id="PF02601"/>
    </source>
</evidence>
<dbReference type="InterPro" id="IPR003753">
    <property type="entry name" value="Exonuc_VII_L"/>
</dbReference>
<name>A0A157RD27_9BORD</name>
<protein>
    <recommendedName>
        <fullName evidence="5">Exodeoxyribonuclease 7 large subunit</fullName>
        <ecNumber evidence="5">3.1.11.6</ecNumber>
    </recommendedName>
    <alternativeName>
        <fullName evidence="5">Exodeoxyribonuclease VII large subunit</fullName>
        <shortName evidence="5">Exonuclease VII large subunit</shortName>
    </alternativeName>
</protein>
<comment type="similarity">
    <text evidence="5 6">Belongs to the XseA family.</text>
</comment>
<dbReference type="CDD" id="cd04489">
    <property type="entry name" value="ExoVII_LU_OBF"/>
    <property type="match status" value="1"/>
</dbReference>
<feature type="coiled-coil region" evidence="7">
    <location>
        <begin position="275"/>
        <end position="302"/>
    </location>
</feature>
<dbReference type="GO" id="GO:0009318">
    <property type="term" value="C:exodeoxyribonuclease VII complex"/>
    <property type="evidence" value="ECO:0007669"/>
    <property type="project" value="UniProtKB-UniRule"/>
</dbReference>
<gene>
    <name evidence="5 10" type="primary">xseA</name>
    <name evidence="10" type="ORF">SAMEA1982600_04675</name>
</gene>
<comment type="subcellular location">
    <subcellularLocation>
        <location evidence="5 6">Cytoplasm</location>
    </subcellularLocation>
</comment>
<dbReference type="NCBIfam" id="TIGR00237">
    <property type="entry name" value="xseA"/>
    <property type="match status" value="1"/>
</dbReference>
<dbReference type="AlphaFoldDB" id="A0A157RD27"/>
<evidence type="ECO:0000256" key="7">
    <source>
        <dbReference type="SAM" id="Coils"/>
    </source>
</evidence>
<evidence type="ECO:0000313" key="11">
    <source>
        <dbReference type="Proteomes" id="UP000077037"/>
    </source>
</evidence>
<dbReference type="Pfam" id="PF13742">
    <property type="entry name" value="tRNA_anti_2"/>
    <property type="match status" value="1"/>
</dbReference>
<evidence type="ECO:0000256" key="1">
    <source>
        <dbReference type="ARBA" id="ARBA00022490"/>
    </source>
</evidence>
<dbReference type="Proteomes" id="UP000077037">
    <property type="component" value="Unassembled WGS sequence"/>
</dbReference>
<evidence type="ECO:0000256" key="5">
    <source>
        <dbReference type="HAMAP-Rule" id="MF_00378"/>
    </source>
</evidence>
<comment type="catalytic activity">
    <reaction evidence="5 6">
        <text>Exonucleolytic cleavage in either 5'- to 3'- or 3'- to 5'-direction to yield nucleoside 5'-phosphates.</text>
        <dbReference type="EC" id="3.1.11.6"/>
    </reaction>
</comment>
<feature type="domain" description="OB-fold nucleic acid binding" evidence="9">
    <location>
        <begin position="10"/>
        <end position="102"/>
    </location>
</feature>
<dbReference type="GO" id="GO:0008855">
    <property type="term" value="F:exodeoxyribonuclease VII activity"/>
    <property type="evidence" value="ECO:0007669"/>
    <property type="project" value="UniProtKB-UniRule"/>
</dbReference>
<accession>A0A157RD27</accession>
<proteinExistence type="inferred from homology"/>
<keyword evidence="3 5" id="KW-0378">Hydrolase</keyword>
<evidence type="ECO:0000256" key="4">
    <source>
        <dbReference type="ARBA" id="ARBA00022839"/>
    </source>
</evidence>
<evidence type="ECO:0000259" key="9">
    <source>
        <dbReference type="Pfam" id="PF13742"/>
    </source>
</evidence>
<dbReference type="GO" id="GO:0003676">
    <property type="term" value="F:nucleic acid binding"/>
    <property type="evidence" value="ECO:0007669"/>
    <property type="project" value="InterPro"/>
</dbReference>
<dbReference type="PANTHER" id="PTHR30008:SF0">
    <property type="entry name" value="EXODEOXYRIBONUCLEASE 7 LARGE SUBUNIT"/>
    <property type="match status" value="1"/>
</dbReference>
<evidence type="ECO:0000313" key="10">
    <source>
        <dbReference type="EMBL" id="SAI55796.1"/>
    </source>
</evidence>
<dbReference type="EC" id="3.1.11.6" evidence="5"/>
<feature type="domain" description="Exonuclease VII large subunit C-terminal" evidence="8">
    <location>
        <begin position="126"/>
        <end position="435"/>
    </location>
</feature>
<dbReference type="InterPro" id="IPR025824">
    <property type="entry name" value="OB-fold_nuc-bd_dom"/>
</dbReference>
<comment type="subunit">
    <text evidence="5">Heterooligomer composed of large and small subunits.</text>
</comment>